<gene>
    <name evidence="8" type="ORF">NYG95_01320</name>
</gene>
<dbReference type="EMBL" id="JANURU010000002">
    <property type="protein sequence ID" value="MDL0146282.1"/>
    <property type="molecule type" value="Genomic_DNA"/>
</dbReference>
<reference evidence="8" key="1">
    <citation type="submission" date="2022-08" db="EMBL/GenBank/DDBJ databases">
        <authorList>
            <person name="Wang H."/>
        </authorList>
    </citation>
    <scope>NUCLEOTIDE SEQUENCE</scope>
    <source>
        <strain evidence="8">XJK33-1</strain>
    </source>
</reference>
<sequence length="568" mass="62697">MKILLLCFTPLFLFGDATFNAQFFGIFSLLPPIIAITLAFITKDVILSLFIGALSGGFMLALVEQNIFYALVNSFVIFVKKAVESLANTSNAGIILQMLTIGGMVALITKMGGTKAVATWFAQKAKKAKSSQLATWFMGCFIFFDDYANSFIVGPIMRPLTDKFKISREKLAFIMDSTAAPIAGLAIISTWIGFELSVIKQGYDLIDDKLFLALNQSREQINAFEVFIQTLPYRFYNILMLAFVLFTILQEREFGPMLQAQRHAKNIDFSTIQNASENLEDKLLEPKEGIDLKASNATIPLGILIVFSFVGFYFSGYANIEDTNLKAQIELAPLSLLALRETFSSADTATALFQAAFLASIVAIIMGVYRKIFTLKEGIMTWTYGWRMMIITVIILMCAWPLSSVIKDLGTSIYLVDLLSDTLPLYLLPLIVFLLSSVVSLSTGTSYGTMGILMPLTVPLAIGLGVHNELMDAQLHHYMVINISAVLTGAIFGDHCSPISDTTILSSMASKCELLAHVKTQMPYAIFICFISLFAGYLPVTLGLSVWIVLPLDLILIFILLRIFGKKT</sequence>
<dbReference type="Proteomes" id="UP001176223">
    <property type="component" value="Unassembled WGS sequence"/>
</dbReference>
<feature type="transmembrane region" description="Helical" evidence="6">
    <location>
        <begin position="233"/>
        <end position="249"/>
    </location>
</feature>
<keyword evidence="3 6" id="KW-0812">Transmembrane</keyword>
<evidence type="ECO:0000313" key="9">
    <source>
        <dbReference type="Proteomes" id="UP001176223"/>
    </source>
</evidence>
<feature type="transmembrane region" description="Helical" evidence="6">
    <location>
        <begin position="297"/>
        <end position="316"/>
    </location>
</feature>
<reference evidence="8" key="2">
    <citation type="journal article" date="2023" name="Microorganisms">
        <title>Isolation and Genomic Characteristics of Cat-Borne Campylobacter felis sp. nov. and Sheep-Borne Campylobacter ovis sp. nov.</title>
        <authorList>
            <person name="Wang H."/>
            <person name="Li Y."/>
            <person name="Gu Y."/>
            <person name="Zhou G."/>
            <person name="Chen X."/>
            <person name="Zhang X."/>
            <person name="Shao Z."/>
            <person name="Zhang J."/>
            <person name="Zhang M."/>
        </authorList>
    </citation>
    <scope>NUCLEOTIDE SEQUENCE</scope>
    <source>
        <strain evidence="8">XJK33-1</strain>
    </source>
</reference>
<dbReference type="RefSeq" id="WP_270960278.1">
    <property type="nucleotide sequence ID" value="NZ_JANURS010000001.1"/>
</dbReference>
<dbReference type="PANTHER" id="PTHR43478:SF1">
    <property type="entry name" value="NA+_H+ ANTIPORTER NHAC-LIKE C-TERMINAL DOMAIN-CONTAINING PROTEIN"/>
    <property type="match status" value="1"/>
</dbReference>
<evidence type="ECO:0000313" key="8">
    <source>
        <dbReference type="EMBL" id="MDL0146282.1"/>
    </source>
</evidence>
<feature type="transmembrane region" description="Helical" evidence="6">
    <location>
        <begin position="544"/>
        <end position="564"/>
    </location>
</feature>
<keyword evidence="5 6" id="KW-0472">Membrane</keyword>
<evidence type="ECO:0000256" key="4">
    <source>
        <dbReference type="ARBA" id="ARBA00022989"/>
    </source>
</evidence>
<feature type="transmembrane region" description="Helical" evidence="6">
    <location>
        <begin position="93"/>
        <end position="113"/>
    </location>
</feature>
<evidence type="ECO:0000256" key="1">
    <source>
        <dbReference type="ARBA" id="ARBA00004651"/>
    </source>
</evidence>
<dbReference type="InterPro" id="IPR018461">
    <property type="entry name" value="Na/H_Antiport_NhaC-like_C"/>
</dbReference>
<feature type="transmembrane region" description="Helical" evidence="6">
    <location>
        <begin position="448"/>
        <end position="466"/>
    </location>
</feature>
<evidence type="ECO:0000256" key="5">
    <source>
        <dbReference type="ARBA" id="ARBA00023136"/>
    </source>
</evidence>
<keyword evidence="2" id="KW-1003">Cell membrane</keyword>
<organism evidence="8 9">
    <name type="scientific">Campylobacter felis</name>
    <dbReference type="NCBI Taxonomy" id="2974565"/>
    <lineage>
        <taxon>Bacteria</taxon>
        <taxon>Pseudomonadati</taxon>
        <taxon>Campylobacterota</taxon>
        <taxon>Epsilonproteobacteria</taxon>
        <taxon>Campylobacterales</taxon>
        <taxon>Campylobacteraceae</taxon>
        <taxon>Campylobacter</taxon>
    </lineage>
</organism>
<comment type="subcellular location">
    <subcellularLocation>
        <location evidence="1">Cell membrane</location>
        <topology evidence="1">Multi-pass membrane protein</topology>
    </subcellularLocation>
</comment>
<dbReference type="Pfam" id="PF03553">
    <property type="entry name" value="Na_H_antiporter"/>
    <property type="match status" value="1"/>
</dbReference>
<evidence type="ECO:0000256" key="6">
    <source>
        <dbReference type="SAM" id="Phobius"/>
    </source>
</evidence>
<evidence type="ECO:0000256" key="2">
    <source>
        <dbReference type="ARBA" id="ARBA00022475"/>
    </source>
</evidence>
<proteinExistence type="predicted"/>
<keyword evidence="4 6" id="KW-1133">Transmembrane helix</keyword>
<feature type="transmembrane region" description="Helical" evidence="6">
    <location>
        <begin position="45"/>
        <end position="72"/>
    </location>
</feature>
<evidence type="ECO:0000256" key="3">
    <source>
        <dbReference type="ARBA" id="ARBA00022692"/>
    </source>
</evidence>
<protein>
    <submittedName>
        <fullName evidence="8">Na+/H+ antiporter NhaC family protein</fullName>
    </submittedName>
</protein>
<feature type="transmembrane region" description="Helical" evidence="6">
    <location>
        <begin position="133"/>
        <end position="152"/>
    </location>
</feature>
<feature type="transmembrane region" description="Helical" evidence="6">
    <location>
        <begin position="521"/>
        <end position="538"/>
    </location>
</feature>
<feature type="transmembrane region" description="Helical" evidence="6">
    <location>
        <begin position="173"/>
        <end position="194"/>
    </location>
</feature>
<accession>A0ABT7I1U9</accession>
<name>A0ABT7I1U9_9BACT</name>
<comment type="caution">
    <text evidence="8">The sequence shown here is derived from an EMBL/GenBank/DDBJ whole genome shotgun (WGS) entry which is preliminary data.</text>
</comment>
<feature type="transmembrane region" description="Helical" evidence="6">
    <location>
        <begin position="351"/>
        <end position="372"/>
    </location>
</feature>
<dbReference type="PANTHER" id="PTHR43478">
    <property type="entry name" value="NA+/H+ ANTIPORTER-RELATED"/>
    <property type="match status" value="1"/>
</dbReference>
<feature type="transmembrane region" description="Helical" evidence="6">
    <location>
        <begin position="423"/>
        <end position="441"/>
    </location>
</feature>
<feature type="transmembrane region" description="Helical" evidence="6">
    <location>
        <begin position="384"/>
        <end position="403"/>
    </location>
</feature>
<evidence type="ECO:0000259" key="7">
    <source>
        <dbReference type="Pfam" id="PF03553"/>
    </source>
</evidence>
<feature type="domain" description="Na+/H+ antiporter NhaC-like C-terminal" evidence="7">
    <location>
        <begin position="219"/>
        <end position="533"/>
    </location>
</feature>
<keyword evidence="9" id="KW-1185">Reference proteome</keyword>